<dbReference type="RefSeq" id="WP_011916950.1">
    <property type="nucleotide sequence ID" value="NC_009437.1"/>
</dbReference>
<dbReference type="EMBL" id="CP000679">
    <property type="protein sequence ID" value="ABP67015.1"/>
    <property type="molecule type" value="Genomic_DNA"/>
</dbReference>
<dbReference type="InterPro" id="IPR050807">
    <property type="entry name" value="TransReg_Diox_bact_type"/>
</dbReference>
<dbReference type="KEGG" id="csc:Csac_1414"/>
<dbReference type="GO" id="GO:0003700">
    <property type="term" value="F:DNA-binding transcription factor activity"/>
    <property type="evidence" value="ECO:0007669"/>
    <property type="project" value="TreeGrafter"/>
</dbReference>
<dbReference type="HOGENOM" id="CLU_066192_17_15_9"/>
<dbReference type="PROSITE" id="PS50943">
    <property type="entry name" value="HTH_CROC1"/>
    <property type="match status" value="1"/>
</dbReference>
<keyword evidence="1" id="KW-0238">DNA-binding</keyword>
<dbReference type="Pfam" id="PF01381">
    <property type="entry name" value="HTH_3"/>
    <property type="match status" value="1"/>
</dbReference>
<dbReference type="SMART" id="SM00530">
    <property type="entry name" value="HTH_XRE"/>
    <property type="match status" value="1"/>
</dbReference>
<keyword evidence="4" id="KW-1185">Reference proteome</keyword>
<dbReference type="AlphaFoldDB" id="A4XJD0"/>
<dbReference type="GO" id="GO:0003677">
    <property type="term" value="F:DNA binding"/>
    <property type="evidence" value="ECO:0007669"/>
    <property type="project" value="UniProtKB-KW"/>
</dbReference>
<name>A4XJD0_CALS8</name>
<dbReference type="PANTHER" id="PTHR46797">
    <property type="entry name" value="HTH-TYPE TRANSCRIPTIONAL REGULATOR"/>
    <property type="match status" value="1"/>
</dbReference>
<reference evidence="3 4" key="1">
    <citation type="journal article" date="2008" name="Appl. Environ. Microbiol.">
        <title>Hydrogenomics of the extremely thermophilic bacterium Caldicellulosiruptor saccharolyticus.</title>
        <authorList>
            <person name="van de Werken H.J."/>
            <person name="Verhaart M.R."/>
            <person name="VanFossen A.L."/>
            <person name="Willquist K."/>
            <person name="Lewis D.L."/>
            <person name="Nichols J.D."/>
            <person name="Goorissen H.P."/>
            <person name="Mongodin E.F."/>
            <person name="Nelson K.E."/>
            <person name="van Niel E.W."/>
            <person name="Stams A.J."/>
            <person name="Ward D.E."/>
            <person name="de Vos W.M."/>
            <person name="van der Oost J."/>
            <person name="Kelly R.M."/>
            <person name="Kengen S.W."/>
        </authorList>
    </citation>
    <scope>NUCLEOTIDE SEQUENCE [LARGE SCALE GENOMIC DNA]</scope>
    <source>
        <strain evidence="4">ATCC 43494 / DSM 8903 / Tp8T 6331</strain>
    </source>
</reference>
<evidence type="ECO:0000259" key="2">
    <source>
        <dbReference type="PROSITE" id="PS50943"/>
    </source>
</evidence>
<protein>
    <submittedName>
        <fullName evidence="3">Transcriptional regulator, XRE family</fullName>
    </submittedName>
</protein>
<gene>
    <name evidence="3" type="ordered locus">Csac_1414</name>
</gene>
<dbReference type="GO" id="GO:0005829">
    <property type="term" value="C:cytosol"/>
    <property type="evidence" value="ECO:0007669"/>
    <property type="project" value="TreeGrafter"/>
</dbReference>
<dbReference type="InterPro" id="IPR010982">
    <property type="entry name" value="Lambda_DNA-bd_dom_sf"/>
</dbReference>
<dbReference type="CDD" id="cd00093">
    <property type="entry name" value="HTH_XRE"/>
    <property type="match status" value="1"/>
</dbReference>
<dbReference type="InterPro" id="IPR001387">
    <property type="entry name" value="Cro/C1-type_HTH"/>
</dbReference>
<feature type="domain" description="HTH cro/C1-type" evidence="2">
    <location>
        <begin position="7"/>
        <end position="61"/>
    </location>
</feature>
<proteinExistence type="predicted"/>
<dbReference type="SUPFAM" id="SSF47413">
    <property type="entry name" value="lambda repressor-like DNA-binding domains"/>
    <property type="match status" value="1"/>
</dbReference>
<dbReference type="Proteomes" id="UP000000256">
    <property type="component" value="Chromosome"/>
</dbReference>
<accession>A4XJD0</accession>
<evidence type="ECO:0000313" key="3">
    <source>
        <dbReference type="EMBL" id="ABP67015.1"/>
    </source>
</evidence>
<dbReference type="Gene3D" id="1.10.260.40">
    <property type="entry name" value="lambda repressor-like DNA-binding domains"/>
    <property type="match status" value="1"/>
</dbReference>
<sequence>MEVGKKIKELRKQKKWSQEKLAAEAGISQSALSAIERGIKQPTVETLNNICNALNITLVDFFSEEKTELSPALLELINVASKMPENKLKLISDFIRGLSENDD</sequence>
<dbReference type="PANTHER" id="PTHR46797:SF1">
    <property type="entry name" value="METHYLPHOSPHONATE SYNTHASE"/>
    <property type="match status" value="1"/>
</dbReference>
<dbReference type="OrthoDB" id="1716958at2"/>
<evidence type="ECO:0000313" key="4">
    <source>
        <dbReference type="Proteomes" id="UP000000256"/>
    </source>
</evidence>
<evidence type="ECO:0000256" key="1">
    <source>
        <dbReference type="ARBA" id="ARBA00023125"/>
    </source>
</evidence>
<dbReference type="STRING" id="351627.Csac_1414"/>
<dbReference type="eggNOG" id="COG1396">
    <property type="taxonomic scope" value="Bacteria"/>
</dbReference>
<organism evidence="3 4">
    <name type="scientific">Caldicellulosiruptor saccharolyticus (strain ATCC 43494 / DSM 8903 / Tp8T 6331)</name>
    <dbReference type="NCBI Taxonomy" id="351627"/>
    <lineage>
        <taxon>Bacteria</taxon>
        <taxon>Bacillati</taxon>
        <taxon>Bacillota</taxon>
        <taxon>Bacillota incertae sedis</taxon>
        <taxon>Caldicellulosiruptorales</taxon>
        <taxon>Caldicellulosiruptoraceae</taxon>
        <taxon>Caldicellulosiruptor</taxon>
    </lineage>
</organism>